<dbReference type="Pfam" id="PF08534">
    <property type="entry name" value="Redoxin"/>
    <property type="match status" value="1"/>
</dbReference>
<organism evidence="6 7">
    <name type="scientific">Candidatus Pandoraea novymonadis</name>
    <dbReference type="NCBI Taxonomy" id="1808959"/>
    <lineage>
        <taxon>Bacteria</taxon>
        <taxon>Pseudomonadati</taxon>
        <taxon>Pseudomonadota</taxon>
        <taxon>Betaproteobacteria</taxon>
        <taxon>Burkholderiales</taxon>
        <taxon>Burkholderiaceae</taxon>
        <taxon>Pandoraea</taxon>
    </lineage>
</organism>
<dbReference type="Gene3D" id="3.40.30.10">
    <property type="entry name" value="Glutaredoxin"/>
    <property type="match status" value="1"/>
</dbReference>
<sequence>MKKKILILVILTLIAGSAGFYFSHSQRVLKIDGDAAVKQLLKIQFPDLNGTNQPISQWHGKILVINFWAPWCSPCVAEMSTLNKLSHEFQDKNVQFIGIGIDSATNILNFLKKVRVDYPLLVAGYIGIDLARTFGNTTSKLPFTAVIDISNNLHTKKIGQISEDELRAILNSLANAIDQAK</sequence>
<keyword evidence="3" id="KW-1015">Disulfide bond</keyword>
<name>A0ABX5FFC7_9BURK</name>
<keyword evidence="4" id="KW-0676">Redox-active center</keyword>
<dbReference type="InterPro" id="IPR013766">
    <property type="entry name" value="Thioredoxin_domain"/>
</dbReference>
<reference evidence="6 7" key="1">
    <citation type="journal article" date="2017" name="Front. Microbiol.">
        <title>Genome of Ca. Pandoraea novymonadis, an Endosymbiotic Bacterium of the Trypanosomatid Novymonas esmeraldas.</title>
        <authorList>
            <person name="Kostygov A.Y."/>
            <person name="Butenko A."/>
            <person name="Nenarokova A."/>
            <person name="Tashyreva D."/>
            <person name="Flegontov P."/>
            <person name="Lukes J."/>
            <person name="Yurchenko V."/>
        </authorList>
    </citation>
    <scope>NUCLEOTIDE SEQUENCE [LARGE SCALE GENOMIC DNA]</scope>
    <source>
        <strain evidence="6 7">E262</strain>
    </source>
</reference>
<protein>
    <submittedName>
        <fullName evidence="6">Thiol-disulfide oxidoreductase ResA</fullName>
    </submittedName>
</protein>
<keyword evidence="2" id="KW-0201">Cytochrome c-type biogenesis</keyword>
<dbReference type="PROSITE" id="PS51352">
    <property type="entry name" value="THIOREDOXIN_2"/>
    <property type="match status" value="1"/>
</dbReference>
<dbReference type="CDD" id="cd02966">
    <property type="entry name" value="TlpA_like_family"/>
    <property type="match status" value="1"/>
</dbReference>
<evidence type="ECO:0000313" key="6">
    <source>
        <dbReference type="EMBL" id="PSB92369.1"/>
    </source>
</evidence>
<gene>
    <name evidence="6" type="primary">resA</name>
    <name evidence="6" type="ORF">BZL35_00610</name>
</gene>
<dbReference type="PANTHER" id="PTHR42852:SF6">
    <property type="entry name" value="THIOL:DISULFIDE INTERCHANGE PROTEIN DSBE"/>
    <property type="match status" value="1"/>
</dbReference>
<evidence type="ECO:0000256" key="3">
    <source>
        <dbReference type="ARBA" id="ARBA00023157"/>
    </source>
</evidence>
<evidence type="ECO:0000256" key="4">
    <source>
        <dbReference type="ARBA" id="ARBA00023284"/>
    </source>
</evidence>
<feature type="domain" description="Thioredoxin" evidence="5">
    <location>
        <begin position="34"/>
        <end position="175"/>
    </location>
</feature>
<evidence type="ECO:0000259" key="5">
    <source>
        <dbReference type="PROSITE" id="PS51352"/>
    </source>
</evidence>
<accession>A0ABX5FFC7</accession>
<comment type="caution">
    <text evidence="6">The sequence shown here is derived from an EMBL/GenBank/DDBJ whole genome shotgun (WGS) entry which is preliminary data.</text>
</comment>
<evidence type="ECO:0000256" key="1">
    <source>
        <dbReference type="ARBA" id="ARBA00004196"/>
    </source>
</evidence>
<dbReference type="EMBL" id="MUHY01000001">
    <property type="protein sequence ID" value="PSB92369.1"/>
    <property type="molecule type" value="Genomic_DNA"/>
</dbReference>
<keyword evidence="7" id="KW-1185">Reference proteome</keyword>
<comment type="subcellular location">
    <subcellularLocation>
        <location evidence="1">Cell envelope</location>
    </subcellularLocation>
</comment>
<dbReference type="PANTHER" id="PTHR42852">
    <property type="entry name" value="THIOL:DISULFIDE INTERCHANGE PROTEIN DSBE"/>
    <property type="match status" value="1"/>
</dbReference>
<dbReference type="SUPFAM" id="SSF52833">
    <property type="entry name" value="Thioredoxin-like"/>
    <property type="match status" value="1"/>
</dbReference>
<dbReference type="RefSeq" id="WP_106182692.1">
    <property type="nucleotide sequence ID" value="NZ_MUHY01000001.1"/>
</dbReference>
<dbReference type="Proteomes" id="UP000242660">
    <property type="component" value="Unassembled WGS sequence"/>
</dbReference>
<dbReference type="InterPro" id="IPR050553">
    <property type="entry name" value="Thioredoxin_ResA/DsbE_sf"/>
</dbReference>
<dbReference type="InterPro" id="IPR013740">
    <property type="entry name" value="Redoxin"/>
</dbReference>
<proteinExistence type="predicted"/>
<dbReference type="InterPro" id="IPR036249">
    <property type="entry name" value="Thioredoxin-like_sf"/>
</dbReference>
<evidence type="ECO:0000313" key="7">
    <source>
        <dbReference type="Proteomes" id="UP000242660"/>
    </source>
</evidence>
<evidence type="ECO:0000256" key="2">
    <source>
        <dbReference type="ARBA" id="ARBA00022748"/>
    </source>
</evidence>